<organism evidence="3">
    <name type="scientific">bioreactor metagenome</name>
    <dbReference type="NCBI Taxonomy" id="1076179"/>
    <lineage>
        <taxon>unclassified sequences</taxon>
        <taxon>metagenomes</taxon>
        <taxon>ecological metagenomes</taxon>
    </lineage>
</organism>
<dbReference type="EMBL" id="VSSQ01001503">
    <property type="protein sequence ID" value="MPM08891.1"/>
    <property type="molecule type" value="Genomic_DNA"/>
</dbReference>
<comment type="caution">
    <text evidence="3">The sequence shown here is derived from an EMBL/GenBank/DDBJ whole genome shotgun (WGS) entry which is preliminary data.</text>
</comment>
<proteinExistence type="predicted"/>
<dbReference type="InterPro" id="IPR036680">
    <property type="entry name" value="SPOR-like_sf"/>
</dbReference>
<protein>
    <recommendedName>
        <fullName evidence="4">SPOR domain-containing protein</fullName>
    </recommendedName>
</protein>
<feature type="region of interest" description="Disordered" evidence="2">
    <location>
        <begin position="345"/>
        <end position="405"/>
    </location>
</feature>
<evidence type="ECO:0000256" key="2">
    <source>
        <dbReference type="SAM" id="MobiDB-lite"/>
    </source>
</evidence>
<feature type="coiled-coil region" evidence="1">
    <location>
        <begin position="111"/>
        <end position="138"/>
    </location>
</feature>
<evidence type="ECO:0000256" key="1">
    <source>
        <dbReference type="SAM" id="Coils"/>
    </source>
</evidence>
<sequence>MSDSWNSTTEKSDISVVSNLPDFAVSNQQDVADNNNQNVSDNNHQNDAGNNNADNNQNNTDNFNAQTTDKVVASDEEQDLIQSSFYEAGAQTFMVRIASLKKKLATHPADSNQIRSEIDALTRTMQAYNAEADAYRSNAENNLKLMNRQVPDHIPAYSEMSVIEFHQQQYELEMHKADSVRKLADASTDPAAKSRLQKQADDFEESAKRHYLMATDLYGVWNNSEYENNNVALTESNAARSQDSDNARMKMIEARQLRSEAYRERDFAKQREMLKLAQDKEKQALDLQQKVLAANNIDNPEKIVSRTVSEIETSTGNDIAEITKRYPLDKDMLSNYEKSAVSNQDVTDNHQNDNNNNHDNNNNVVADNNHDVTDNHNVADNHNVTDNHVDRDTVSSGQLPQDSSQLSVVSGQWSVASDTAKADNRLYYRIQISASRVEVDTTKYFKGMNVVVDKTGGWNQYMTGYFTSYNIANADLKRVRQQGYADAFVVAYYDGKRVPVYEARQREQGGTPALAAQTGGTGNFSMNDVEGLVYSVQVGVYATTRNSTSLFGISPLIEERMTNGYYRYYAGTFNNMNDAVAARNKVRSGGVPDAFVVILYKGKKITQAEADRLQAEGTGFGGGLKQSGTGTQKQNTQVTPANTTPSSKPVFKVQIGAYSKDVPVTVVNTLIEIAGQGIETTKNDAGLTVYTVGSFSKYSEAEAKKTELNAKGLADAFVVAYVDGKRVSVSEARKIVE</sequence>
<feature type="compositionally biased region" description="Basic and acidic residues" evidence="2">
    <location>
        <begin position="368"/>
        <end position="393"/>
    </location>
</feature>
<feature type="compositionally biased region" description="Polar residues" evidence="2">
    <location>
        <begin position="394"/>
        <end position="405"/>
    </location>
</feature>
<feature type="compositionally biased region" description="Polar residues" evidence="2">
    <location>
        <begin position="626"/>
        <end position="645"/>
    </location>
</feature>
<feature type="region of interest" description="Disordered" evidence="2">
    <location>
        <begin position="32"/>
        <end position="63"/>
    </location>
</feature>
<dbReference type="SUPFAM" id="SSF110997">
    <property type="entry name" value="Sporulation related repeat"/>
    <property type="match status" value="1"/>
</dbReference>
<dbReference type="AlphaFoldDB" id="A0A644WZ63"/>
<keyword evidence="1" id="KW-0175">Coiled coil</keyword>
<feature type="region of interest" description="Disordered" evidence="2">
    <location>
        <begin position="620"/>
        <end position="645"/>
    </location>
</feature>
<name>A0A644WZ63_9ZZZZ</name>
<accession>A0A644WZ63</accession>
<dbReference type="GO" id="GO:0042834">
    <property type="term" value="F:peptidoglycan binding"/>
    <property type="evidence" value="ECO:0007669"/>
    <property type="project" value="InterPro"/>
</dbReference>
<feature type="compositionally biased region" description="Low complexity" evidence="2">
    <location>
        <begin position="352"/>
        <end position="367"/>
    </location>
</feature>
<reference evidence="3" key="1">
    <citation type="submission" date="2019-08" db="EMBL/GenBank/DDBJ databases">
        <authorList>
            <person name="Kucharzyk K."/>
            <person name="Murdoch R.W."/>
            <person name="Higgins S."/>
            <person name="Loffler F."/>
        </authorList>
    </citation>
    <scope>NUCLEOTIDE SEQUENCE</scope>
</reference>
<evidence type="ECO:0008006" key="4">
    <source>
        <dbReference type="Google" id="ProtNLM"/>
    </source>
</evidence>
<gene>
    <name evidence="3" type="ORF">SDC9_55207</name>
</gene>
<evidence type="ECO:0000313" key="3">
    <source>
        <dbReference type="EMBL" id="MPM08891.1"/>
    </source>
</evidence>